<dbReference type="SMART" id="SM00066">
    <property type="entry name" value="GAL4"/>
    <property type="match status" value="1"/>
</dbReference>
<dbReference type="PROSITE" id="PS50048">
    <property type="entry name" value="ZN2_CY6_FUNGAL_2"/>
    <property type="match status" value="1"/>
</dbReference>
<dbReference type="GO" id="GO:0045944">
    <property type="term" value="P:positive regulation of transcription by RNA polymerase II"/>
    <property type="evidence" value="ECO:0007669"/>
    <property type="project" value="TreeGrafter"/>
</dbReference>
<dbReference type="EMBL" id="CAOQHR010000003">
    <property type="protein sequence ID" value="CAI6331953.1"/>
    <property type="molecule type" value="Genomic_DNA"/>
</dbReference>
<feature type="compositionally biased region" description="Basic residues" evidence="3">
    <location>
        <begin position="9"/>
        <end position="20"/>
    </location>
</feature>
<feature type="domain" description="Zn(2)-C6 fungal-type" evidence="4">
    <location>
        <begin position="26"/>
        <end position="56"/>
    </location>
</feature>
<gene>
    <name evidence="5" type="ORF">PDIGIT_LOCUS4982</name>
</gene>
<reference evidence="5" key="1">
    <citation type="submission" date="2023-01" db="EMBL/GenBank/DDBJ databases">
        <authorList>
            <person name="Van Ghelder C."/>
            <person name="Rancurel C."/>
        </authorList>
    </citation>
    <scope>NUCLEOTIDE SEQUENCE</scope>
    <source>
        <strain evidence="5">CNCM I-4278</strain>
    </source>
</reference>
<dbReference type="CDD" id="cd12148">
    <property type="entry name" value="fungal_TF_MHR"/>
    <property type="match status" value="1"/>
</dbReference>
<dbReference type="GO" id="GO:0000981">
    <property type="term" value="F:DNA-binding transcription factor activity, RNA polymerase II-specific"/>
    <property type="evidence" value="ECO:0007669"/>
    <property type="project" value="InterPro"/>
</dbReference>
<evidence type="ECO:0000313" key="5">
    <source>
        <dbReference type="EMBL" id="CAI6331953.1"/>
    </source>
</evidence>
<dbReference type="Gene3D" id="4.10.240.10">
    <property type="entry name" value="Zn(2)-C6 fungal-type DNA-binding domain"/>
    <property type="match status" value="1"/>
</dbReference>
<organism evidence="5 6">
    <name type="scientific">Periconia digitata</name>
    <dbReference type="NCBI Taxonomy" id="1303443"/>
    <lineage>
        <taxon>Eukaryota</taxon>
        <taxon>Fungi</taxon>
        <taxon>Dikarya</taxon>
        <taxon>Ascomycota</taxon>
        <taxon>Pezizomycotina</taxon>
        <taxon>Dothideomycetes</taxon>
        <taxon>Pleosporomycetidae</taxon>
        <taxon>Pleosporales</taxon>
        <taxon>Massarineae</taxon>
        <taxon>Periconiaceae</taxon>
        <taxon>Periconia</taxon>
    </lineage>
</organism>
<evidence type="ECO:0000256" key="2">
    <source>
        <dbReference type="ARBA" id="ARBA00023242"/>
    </source>
</evidence>
<dbReference type="Proteomes" id="UP001152607">
    <property type="component" value="Unassembled WGS sequence"/>
</dbReference>
<dbReference type="PANTHER" id="PTHR37534">
    <property type="entry name" value="TRANSCRIPTIONAL ACTIVATOR PROTEIN UGA3"/>
    <property type="match status" value="1"/>
</dbReference>
<dbReference type="GO" id="GO:0000976">
    <property type="term" value="F:transcription cis-regulatory region binding"/>
    <property type="evidence" value="ECO:0007669"/>
    <property type="project" value="TreeGrafter"/>
</dbReference>
<dbReference type="SUPFAM" id="SSF57701">
    <property type="entry name" value="Zn2/Cys6 DNA-binding domain"/>
    <property type="match status" value="1"/>
</dbReference>
<evidence type="ECO:0000259" key="4">
    <source>
        <dbReference type="PROSITE" id="PS50048"/>
    </source>
</evidence>
<evidence type="ECO:0000313" key="6">
    <source>
        <dbReference type="Proteomes" id="UP001152607"/>
    </source>
</evidence>
<comment type="subcellular location">
    <subcellularLocation>
        <location evidence="1">Nucleus</location>
    </subcellularLocation>
</comment>
<proteinExistence type="predicted"/>
<keyword evidence="6" id="KW-1185">Reference proteome</keyword>
<dbReference type="GO" id="GO:0008270">
    <property type="term" value="F:zinc ion binding"/>
    <property type="evidence" value="ECO:0007669"/>
    <property type="project" value="InterPro"/>
</dbReference>
<dbReference type="Pfam" id="PF11951">
    <property type="entry name" value="Fungal_trans_2"/>
    <property type="match status" value="1"/>
</dbReference>
<dbReference type="PROSITE" id="PS00463">
    <property type="entry name" value="ZN2_CY6_FUNGAL_1"/>
    <property type="match status" value="1"/>
</dbReference>
<dbReference type="InterPro" id="IPR021858">
    <property type="entry name" value="Fun_TF"/>
</dbReference>
<protein>
    <recommendedName>
        <fullName evidence="4">Zn(2)-C6 fungal-type domain-containing protein</fullName>
    </recommendedName>
</protein>
<comment type="caution">
    <text evidence="5">The sequence shown here is derived from an EMBL/GenBank/DDBJ whole genome shotgun (WGS) entry which is preliminary data.</text>
</comment>
<dbReference type="AlphaFoldDB" id="A0A9W4UAS8"/>
<name>A0A9W4UAS8_9PLEO</name>
<dbReference type="InterPro" id="IPR001138">
    <property type="entry name" value="Zn2Cys6_DnaBD"/>
</dbReference>
<sequence>MSPQTAPSKPRKPRPSRARGLRTTTGCLTCRKRRVKCDESKPHCGQCSRSERECVYAHAINTAAVHPESESNGQNTTCHATFSSLVSPTSVTGSASTRTLGDIDPQLYSESSELRFDLTPLTLTTSVPSPNSAPYEWYDLLAEDAVNNIRKHNLGFDSNILSRRQSPVPKAADDDGTASPDRDFSEGPSEEPWQSLEPIHMAEDDLALFQHFIDTVAPILDLFDPCRQFAHVVPRLAVHNVGVLKSLLAVAARHVGLSSSATIQKEALVQTPGSNASRHDSGDSTSRCPEVATRYYYETLQYLSQNLLYPSYTKSREILATASLISTFEMLDVSKKAGEGNWERHLRGIFWIQRSQDNNGEKRDALRRGVWWLWLRQDIWAAFQEKRRVLTIWRPKKRLMDLTSNELSTRILYICARCVDFAANEKQYDIGIRISQGEKLLQALDDWWQILPASFRPIYKTNNAGSEFSSKIWIHPPSHSAAVQMFHFARIIVLTNQPSVGGMLEYCQRQRLLDESVETICGIAMAHQGKDLPSAFVNFQALYAAGLCVQIPARQSAILQLLEATLDVTNFPPKTLLDDLIAYWRAAP</sequence>
<evidence type="ECO:0000256" key="3">
    <source>
        <dbReference type="SAM" id="MobiDB-lite"/>
    </source>
</evidence>
<dbReference type="OrthoDB" id="5319341at2759"/>
<dbReference type="Pfam" id="PF00172">
    <property type="entry name" value="Zn_clus"/>
    <property type="match status" value="1"/>
</dbReference>
<accession>A0A9W4UAS8</accession>
<dbReference type="GO" id="GO:0005634">
    <property type="term" value="C:nucleus"/>
    <property type="evidence" value="ECO:0007669"/>
    <property type="project" value="UniProtKB-SubCell"/>
</dbReference>
<keyword evidence="2" id="KW-0539">Nucleus</keyword>
<feature type="region of interest" description="Disordered" evidence="3">
    <location>
        <begin position="164"/>
        <end position="193"/>
    </location>
</feature>
<feature type="region of interest" description="Disordered" evidence="3">
    <location>
        <begin position="1"/>
        <end position="21"/>
    </location>
</feature>
<dbReference type="CDD" id="cd00067">
    <property type="entry name" value="GAL4"/>
    <property type="match status" value="1"/>
</dbReference>
<dbReference type="InterPro" id="IPR036864">
    <property type="entry name" value="Zn2-C6_fun-type_DNA-bd_sf"/>
</dbReference>
<evidence type="ECO:0000256" key="1">
    <source>
        <dbReference type="ARBA" id="ARBA00004123"/>
    </source>
</evidence>
<dbReference type="PANTHER" id="PTHR37534:SF3">
    <property type="entry name" value="ZN(II)2CYS6 TRANSCRIPTION FACTOR (EUROFUNG)"/>
    <property type="match status" value="1"/>
</dbReference>